<evidence type="ECO:0000259" key="8">
    <source>
        <dbReference type="Pfam" id="PF18435"/>
    </source>
</evidence>
<keyword evidence="10" id="KW-1185">Reference proteome</keyword>
<organism evidence="9 10">
    <name type="scientific">Rhizobium hainanense</name>
    <dbReference type="NCBI Taxonomy" id="52131"/>
    <lineage>
        <taxon>Bacteria</taxon>
        <taxon>Pseudomonadati</taxon>
        <taxon>Pseudomonadota</taxon>
        <taxon>Alphaproteobacteria</taxon>
        <taxon>Hyphomicrobiales</taxon>
        <taxon>Rhizobiaceae</taxon>
        <taxon>Rhizobium/Agrobacterium group</taxon>
        <taxon>Rhizobium</taxon>
    </lineage>
</organism>
<evidence type="ECO:0000256" key="2">
    <source>
        <dbReference type="ARBA" id="ARBA00005874"/>
    </source>
</evidence>
<dbReference type="InterPro" id="IPR006311">
    <property type="entry name" value="TAT_signal"/>
</dbReference>
<evidence type="ECO:0000313" key="10">
    <source>
        <dbReference type="Proteomes" id="UP000186228"/>
    </source>
</evidence>
<reference evidence="10" key="1">
    <citation type="submission" date="2016-08" db="EMBL/GenBank/DDBJ databases">
        <authorList>
            <person name="Varghese N."/>
            <person name="Submissions Spin"/>
        </authorList>
    </citation>
    <scope>NUCLEOTIDE SEQUENCE [LARGE SCALE GENOMIC DNA]</scope>
    <source>
        <strain evidence="10">CCBAU 57015</strain>
    </source>
</reference>
<dbReference type="InterPro" id="IPR000801">
    <property type="entry name" value="Esterase-like"/>
</dbReference>
<dbReference type="GO" id="GO:0050348">
    <property type="term" value="F:trehalose O-mycolyltransferase activity"/>
    <property type="evidence" value="ECO:0007669"/>
    <property type="project" value="UniProtKB-EC"/>
</dbReference>
<proteinExistence type="inferred from homology"/>
<comment type="similarity">
    <text evidence="2">Belongs to the mycobacterial A85 antigen family.</text>
</comment>
<dbReference type="PANTHER" id="PTHR43037">
    <property type="entry name" value="UNNAMED PRODUCT-RELATED"/>
    <property type="match status" value="1"/>
</dbReference>
<feature type="domain" description="Esterase Ig-like N-terminal" evidence="8">
    <location>
        <begin position="62"/>
        <end position="189"/>
    </location>
</feature>
<dbReference type="Gene3D" id="2.60.40.2180">
    <property type="match status" value="1"/>
</dbReference>
<dbReference type="Pfam" id="PF18435">
    <property type="entry name" value="EstA_Ig_like"/>
    <property type="match status" value="1"/>
</dbReference>
<dbReference type="EC" id="2.3.1.122" evidence="3"/>
<dbReference type="InterPro" id="IPR050955">
    <property type="entry name" value="Plant_Biomass_Hydrol_Est"/>
</dbReference>
<protein>
    <recommendedName>
        <fullName evidence="6">Acyl-CoA:diacylglycerol acyltransferase</fullName>
        <ecNumber evidence="3">2.3.1.122</ecNumber>
        <ecNumber evidence="4">2.3.1.20</ecNumber>
    </recommendedName>
</protein>
<comment type="catalytic activity">
    <reaction evidence="7">
        <text>an acyl-CoA + a 1,2-diacyl-sn-glycerol = a triacyl-sn-glycerol + CoA</text>
        <dbReference type="Rhea" id="RHEA:10868"/>
        <dbReference type="ChEBI" id="CHEBI:17815"/>
        <dbReference type="ChEBI" id="CHEBI:57287"/>
        <dbReference type="ChEBI" id="CHEBI:58342"/>
        <dbReference type="ChEBI" id="CHEBI:64615"/>
        <dbReference type="EC" id="2.3.1.20"/>
    </reaction>
</comment>
<dbReference type="EMBL" id="FMAC01000012">
    <property type="protein sequence ID" value="SCB35969.1"/>
    <property type="molecule type" value="Genomic_DNA"/>
</dbReference>
<evidence type="ECO:0000256" key="3">
    <source>
        <dbReference type="ARBA" id="ARBA00012820"/>
    </source>
</evidence>
<dbReference type="InterPro" id="IPR041172">
    <property type="entry name" value="EstA_Ig-like_N"/>
</dbReference>
<dbReference type="OrthoDB" id="9767239at2"/>
<dbReference type="Pfam" id="PF00756">
    <property type="entry name" value="Esterase"/>
    <property type="match status" value="1"/>
</dbReference>
<evidence type="ECO:0000313" key="9">
    <source>
        <dbReference type="EMBL" id="SCB35969.1"/>
    </source>
</evidence>
<dbReference type="AlphaFoldDB" id="A0A1C3W7B0"/>
<dbReference type="EC" id="2.3.1.20" evidence="4"/>
<accession>A0A1C3W7B0</accession>
<gene>
    <name evidence="9" type="ORF">GA0061100_112129</name>
</gene>
<comment type="catalytic activity">
    <reaction evidence="1">
        <text>2 alpha,alpha'-trehalose 6-mycolate = alpha,alpha'-trehalose 6,6'-bismycolate + alpha,alpha-trehalose</text>
        <dbReference type="Rhea" id="RHEA:23472"/>
        <dbReference type="ChEBI" id="CHEBI:16551"/>
        <dbReference type="ChEBI" id="CHEBI:18195"/>
        <dbReference type="ChEBI" id="CHEBI:18234"/>
        <dbReference type="EC" id="2.3.1.122"/>
    </reaction>
</comment>
<evidence type="ECO:0000256" key="6">
    <source>
        <dbReference type="ARBA" id="ARBA00032572"/>
    </source>
</evidence>
<evidence type="ECO:0000256" key="5">
    <source>
        <dbReference type="ARBA" id="ARBA00022729"/>
    </source>
</evidence>
<dbReference type="SUPFAM" id="SSF53474">
    <property type="entry name" value="alpha/beta-Hydrolases"/>
    <property type="match status" value="1"/>
</dbReference>
<dbReference type="PROSITE" id="PS51318">
    <property type="entry name" value="TAT"/>
    <property type="match status" value="1"/>
</dbReference>
<keyword evidence="5" id="KW-0732">Signal</keyword>
<dbReference type="InterPro" id="IPR029058">
    <property type="entry name" value="AB_hydrolase_fold"/>
</dbReference>
<evidence type="ECO:0000256" key="1">
    <source>
        <dbReference type="ARBA" id="ARBA00000697"/>
    </source>
</evidence>
<evidence type="ECO:0000256" key="7">
    <source>
        <dbReference type="ARBA" id="ARBA00048109"/>
    </source>
</evidence>
<dbReference type="PANTHER" id="PTHR43037:SF1">
    <property type="entry name" value="BLL1128 PROTEIN"/>
    <property type="match status" value="1"/>
</dbReference>
<dbReference type="Gene3D" id="3.40.50.1820">
    <property type="entry name" value="alpha/beta hydrolase"/>
    <property type="match status" value="1"/>
</dbReference>
<dbReference type="Proteomes" id="UP000186228">
    <property type="component" value="Unassembled WGS sequence"/>
</dbReference>
<sequence>MTDISRRDFITAVSVMAGATSTVAPGSSGVLAADRNGFMAASSTGPGPAGERPSRRPGIQRIYALCEVTGGGQKVYGIAVEYDTDIDAASLALDTYSAGVIPAARGFFPGMPQEPDKNATTDATQSRPVFAIYTNSEATLRSDGTDVAGKFVIAEFRYDPDLSLPTTDSDKVTLIQVKDIRTQGGAIYAAAKTIWDNAGSHGNSVVIRGVDAWEQNHWWWDDSRSAWLEYSIYLPKSFLKKGGENKSYPLLLAITHSGTSYDGTCAQTLTEQCIATIWSLPEEQERHECVIVTPRYERTTMNDYWEHTSDVENTHKLVQMLLSNTWNYGNPNLKDRTDKVLKIDPKRVYCTGWSMGAMTSLWLMAKHPETFAAGLIIAGQQRPSDVATLAHQRLLIITGTEDDKATPWNEKCVPVWQKGGAKVTRPSERLDPSLIFPVDDQKLLTDQVQGYLAKGGNITFLTFEGVDHMASARKFFYIRAARDWLFQYSKR</sequence>
<dbReference type="GO" id="GO:0004144">
    <property type="term" value="F:diacylglycerol O-acyltransferase activity"/>
    <property type="evidence" value="ECO:0007669"/>
    <property type="project" value="UniProtKB-EC"/>
</dbReference>
<dbReference type="RefSeq" id="WP_075856209.1">
    <property type="nucleotide sequence ID" value="NZ_FMAC01000012.1"/>
</dbReference>
<name>A0A1C3W7B0_9HYPH</name>
<evidence type="ECO:0000256" key="4">
    <source>
        <dbReference type="ARBA" id="ARBA00013244"/>
    </source>
</evidence>